<comment type="caution">
    <text evidence="2">The sequence shown here is derived from an EMBL/GenBank/DDBJ whole genome shotgun (WGS) entry which is preliminary data.</text>
</comment>
<keyword evidence="3" id="KW-1185">Reference proteome</keyword>
<evidence type="ECO:0000259" key="1">
    <source>
        <dbReference type="Pfam" id="PF00134"/>
    </source>
</evidence>
<dbReference type="InterPro" id="IPR043198">
    <property type="entry name" value="Cyclin/Ssn8"/>
</dbReference>
<dbReference type="GO" id="GO:0016538">
    <property type="term" value="F:cyclin-dependent protein serine/threonine kinase regulator activity"/>
    <property type="evidence" value="ECO:0007669"/>
    <property type="project" value="InterPro"/>
</dbReference>
<feature type="domain" description="Cyclin N-terminal" evidence="1">
    <location>
        <begin position="26"/>
        <end position="136"/>
    </location>
</feature>
<dbReference type="InterPro" id="IPR036915">
    <property type="entry name" value="Cyclin-like_sf"/>
</dbReference>
<proteinExistence type="predicted"/>
<protein>
    <submittedName>
        <fullName evidence="2">Cyclin-T1-3</fullName>
    </submittedName>
</protein>
<evidence type="ECO:0000313" key="2">
    <source>
        <dbReference type="EMBL" id="KAK1929074.1"/>
    </source>
</evidence>
<name>A0AAD9FZC5_9STRA</name>
<organism evidence="2 3">
    <name type="scientific">Phytophthora citrophthora</name>
    <dbReference type="NCBI Taxonomy" id="4793"/>
    <lineage>
        <taxon>Eukaryota</taxon>
        <taxon>Sar</taxon>
        <taxon>Stramenopiles</taxon>
        <taxon>Oomycota</taxon>
        <taxon>Peronosporomycetes</taxon>
        <taxon>Peronosporales</taxon>
        <taxon>Peronosporaceae</taxon>
        <taxon>Phytophthora</taxon>
    </lineage>
</organism>
<accession>A0AAD9FZC5</accession>
<dbReference type="PANTHER" id="PTHR10026">
    <property type="entry name" value="CYCLIN"/>
    <property type="match status" value="1"/>
</dbReference>
<sequence>MSSDWLFSAYELQHSPSRSDGVSLVSELERRAAACRLITRLAAALHVSLASQRAACVFLHRFFMRRSLTQCDELNVAAACLLLASKAENDETQGIDVRRLAKVLITQTATTLSEVEVVSQLVQLEGDALLALSFELEVDHSFCYIAAAVDKVVALRETQGDALRLQLKQTAWSFLNDSAITWTCLAVDASLAAKAAVYAAGLFGSCVADDIVTSSGDPWWTVLETSVDVLKGA</sequence>
<dbReference type="InterPro" id="IPR006671">
    <property type="entry name" value="Cyclin_N"/>
</dbReference>
<gene>
    <name evidence="2" type="ORF">P3T76_015367</name>
</gene>
<reference evidence="2" key="1">
    <citation type="submission" date="2023-08" db="EMBL/GenBank/DDBJ databases">
        <title>Reference Genome Resource for the Citrus Pathogen Phytophthora citrophthora.</title>
        <authorList>
            <person name="Moller H."/>
            <person name="Coetzee B."/>
            <person name="Rose L.J."/>
            <person name="Van Niekerk J.M."/>
        </authorList>
    </citation>
    <scope>NUCLEOTIDE SEQUENCE</scope>
    <source>
        <strain evidence="2">STE-U-9442</strain>
    </source>
</reference>
<dbReference type="EMBL" id="JASMQC010000052">
    <property type="protein sequence ID" value="KAK1929074.1"/>
    <property type="molecule type" value="Genomic_DNA"/>
</dbReference>
<dbReference type="Gene3D" id="1.10.472.10">
    <property type="entry name" value="Cyclin-like"/>
    <property type="match status" value="2"/>
</dbReference>
<dbReference type="GO" id="GO:0006357">
    <property type="term" value="P:regulation of transcription by RNA polymerase II"/>
    <property type="evidence" value="ECO:0007669"/>
    <property type="project" value="InterPro"/>
</dbReference>
<evidence type="ECO:0000313" key="3">
    <source>
        <dbReference type="Proteomes" id="UP001259832"/>
    </source>
</evidence>
<dbReference type="Pfam" id="PF00134">
    <property type="entry name" value="Cyclin_N"/>
    <property type="match status" value="1"/>
</dbReference>
<dbReference type="AlphaFoldDB" id="A0AAD9FZC5"/>
<dbReference type="Proteomes" id="UP001259832">
    <property type="component" value="Unassembled WGS sequence"/>
</dbReference>
<dbReference type="SUPFAM" id="SSF47954">
    <property type="entry name" value="Cyclin-like"/>
    <property type="match status" value="2"/>
</dbReference>